<proteinExistence type="inferred from homology"/>
<protein>
    <submittedName>
        <fullName evidence="4">Hsp20/alpha crystallin family protein</fullName>
    </submittedName>
</protein>
<dbReference type="Pfam" id="PF00011">
    <property type="entry name" value="HSP20"/>
    <property type="match status" value="1"/>
</dbReference>
<dbReference type="InterPro" id="IPR008978">
    <property type="entry name" value="HSP20-like_chaperone"/>
</dbReference>
<name>A0A429GHJ6_9CREN</name>
<accession>A0A429GHJ6</accession>
<evidence type="ECO:0000313" key="6">
    <source>
        <dbReference type="Proteomes" id="UP000277582"/>
    </source>
</evidence>
<evidence type="ECO:0000313" key="5">
    <source>
        <dbReference type="EMBL" id="RZN61614.1"/>
    </source>
</evidence>
<reference evidence="4 6" key="1">
    <citation type="submission" date="2018-10" db="EMBL/GenBank/DDBJ databases">
        <title>Co-occurring genomic capacity for anaerobic methane metabolism and dissimilatory sulfite reduction discovered in the Korarchaeota.</title>
        <authorList>
            <person name="Mckay L.J."/>
            <person name="Dlakic M."/>
            <person name="Fields M.W."/>
            <person name="Delmont T.O."/>
            <person name="Eren A.M."/>
            <person name="Jay Z.J."/>
            <person name="Klingelsmith K.B."/>
            <person name="Rusch D.B."/>
            <person name="Inskeep W.P."/>
        </authorList>
    </citation>
    <scope>NUCLEOTIDE SEQUENCE [LARGE SCALE GENOMIC DNA]</scope>
    <source>
        <strain evidence="4 6">MDKW</strain>
    </source>
</reference>
<feature type="domain" description="SHSP" evidence="3">
    <location>
        <begin position="6"/>
        <end position="104"/>
    </location>
</feature>
<evidence type="ECO:0000313" key="4">
    <source>
        <dbReference type="EMBL" id="RSN73255.1"/>
    </source>
</evidence>
<dbReference type="InterPro" id="IPR002068">
    <property type="entry name" value="A-crystallin/Hsp20_dom"/>
</dbReference>
<reference evidence="5 7" key="2">
    <citation type="journal article" date="2019" name="Nat. Microbiol.">
        <title>Wide diversity of methane and short-chain alkane metabolisms in uncultured archaea.</title>
        <authorList>
            <person name="Borrel G."/>
            <person name="Adam P.S."/>
            <person name="McKay L.J."/>
            <person name="Chen L.X."/>
            <person name="Sierra-Garcia I.N."/>
            <person name="Sieber C.M."/>
            <person name="Letourneur Q."/>
            <person name="Ghozlane A."/>
            <person name="Andersen G.L."/>
            <person name="Li W.J."/>
            <person name="Hallam S.J."/>
            <person name="Muyzer G."/>
            <person name="de Oliveira V.M."/>
            <person name="Inskeep W.P."/>
            <person name="Banfield J.F."/>
            <person name="Gribaldo S."/>
        </authorList>
    </citation>
    <scope>NUCLEOTIDE SEQUENCE [LARGE SCALE GENOMIC DNA]</scope>
    <source>
        <strain evidence="5">NM4</strain>
    </source>
</reference>
<gene>
    <name evidence="4" type="ORF">D6D85_11065</name>
    <name evidence="5" type="ORF">EF810_04795</name>
</gene>
<evidence type="ECO:0000256" key="1">
    <source>
        <dbReference type="PROSITE-ProRule" id="PRU00285"/>
    </source>
</evidence>
<dbReference type="PROSITE" id="PS01031">
    <property type="entry name" value="SHSP"/>
    <property type="match status" value="1"/>
</dbReference>
<dbReference type="CDD" id="cd06464">
    <property type="entry name" value="ACD_sHsps-like"/>
    <property type="match status" value="1"/>
</dbReference>
<dbReference type="EMBL" id="RCOS01000125">
    <property type="protein sequence ID" value="RSN73255.1"/>
    <property type="molecule type" value="Genomic_DNA"/>
</dbReference>
<dbReference type="Proteomes" id="UP000316217">
    <property type="component" value="Unassembled WGS sequence"/>
</dbReference>
<evidence type="ECO:0000256" key="2">
    <source>
        <dbReference type="RuleBase" id="RU003616"/>
    </source>
</evidence>
<evidence type="ECO:0000259" key="3">
    <source>
        <dbReference type="PROSITE" id="PS01031"/>
    </source>
</evidence>
<sequence>MKYYFPEHEEVVEPLADLKVMMDTIKLSMDIPGVEKKNLELKVSEKTVIVRAFAIIGKRNVHYYRRIDLPVEIDPDTVKAKLTAGVLEITAKIKPKGFREVAVE</sequence>
<organism evidence="4 6">
    <name type="scientific">Candidatus Methanodesulfokora washburnensis</name>
    <dbReference type="NCBI Taxonomy" id="2478471"/>
    <lineage>
        <taxon>Archaea</taxon>
        <taxon>Thermoproteota</taxon>
        <taxon>Candidatus Korarchaeia</taxon>
        <taxon>Candidatus Korarchaeia incertae sedis</taxon>
        <taxon>Candidatus Methanodesulfokora</taxon>
    </lineage>
</organism>
<dbReference type="SUPFAM" id="SSF49764">
    <property type="entry name" value="HSP20-like chaperones"/>
    <property type="match status" value="1"/>
</dbReference>
<dbReference type="AlphaFoldDB" id="A0A429GHJ6"/>
<keyword evidence="6" id="KW-1185">Reference proteome</keyword>
<dbReference type="Proteomes" id="UP000277582">
    <property type="component" value="Unassembled WGS sequence"/>
</dbReference>
<dbReference type="EMBL" id="RXII01000073">
    <property type="protein sequence ID" value="RZN61614.1"/>
    <property type="molecule type" value="Genomic_DNA"/>
</dbReference>
<dbReference type="RefSeq" id="WP_125672023.1">
    <property type="nucleotide sequence ID" value="NZ_RCOS01000125.1"/>
</dbReference>
<dbReference type="Gene3D" id="2.60.40.790">
    <property type="match status" value="1"/>
</dbReference>
<comment type="similarity">
    <text evidence="1 2">Belongs to the small heat shock protein (HSP20) family.</text>
</comment>
<dbReference type="OrthoDB" id="198277at2157"/>
<evidence type="ECO:0000313" key="7">
    <source>
        <dbReference type="Proteomes" id="UP000316217"/>
    </source>
</evidence>
<comment type="caution">
    <text evidence="4">The sequence shown here is derived from an EMBL/GenBank/DDBJ whole genome shotgun (WGS) entry which is preliminary data.</text>
</comment>